<keyword evidence="2" id="KW-1185">Reference proteome</keyword>
<sequence>MQPIKSEHGRSVYMVKGEKVVVFQGEDGGQVYVDTVIATYELDRIYRKKYEVLYQFDKSIDDFENVDKAVLELLDKIIVR</sequence>
<evidence type="ECO:0000313" key="2">
    <source>
        <dbReference type="Proteomes" id="UP000236232"/>
    </source>
</evidence>
<evidence type="ECO:0000313" key="1">
    <source>
        <dbReference type="EMBL" id="PNQ88463.1"/>
    </source>
</evidence>
<name>A0ABX4XTJ5_9PSED</name>
<dbReference type="Proteomes" id="UP000236232">
    <property type="component" value="Unassembled WGS sequence"/>
</dbReference>
<gene>
    <name evidence="1" type="ORF">CCU68_31895</name>
</gene>
<proteinExistence type="predicted"/>
<protein>
    <submittedName>
        <fullName evidence="1">Uncharacterized protein</fullName>
    </submittedName>
</protein>
<comment type="caution">
    <text evidence="1">The sequence shown here is derived from an EMBL/GenBank/DDBJ whole genome shotgun (WGS) entry which is preliminary data.</text>
</comment>
<reference evidence="1 2" key="1">
    <citation type="submission" date="2018-01" db="EMBL/GenBank/DDBJ databases">
        <title>Draft Genome Sequence of Pseudomonas gingeri NCPPB 3146 (LMG 5327), a White Line Reaction Producer.</title>
        <authorList>
            <person name="Rokni-Zadeh H."/>
            <person name="Bahrami T."/>
            <person name="Zarvandi S."/>
            <person name="Changi-Ashtiani M."/>
            <person name="De Mot R."/>
        </authorList>
    </citation>
    <scope>NUCLEOTIDE SEQUENCE [LARGE SCALE GENOMIC DNA]</scope>
    <source>
        <strain evidence="2">NCPPB 3146 \ LMG 5327</strain>
    </source>
</reference>
<dbReference type="EMBL" id="POWE01000178">
    <property type="protein sequence ID" value="PNQ88463.1"/>
    <property type="molecule type" value="Genomic_DNA"/>
</dbReference>
<organism evidence="1 2">
    <name type="scientific">Pseudomonas gingeri NCPPB 3146 = LMG 5327</name>
    <dbReference type="NCBI Taxonomy" id="707248"/>
    <lineage>
        <taxon>Bacteria</taxon>
        <taxon>Pseudomonadati</taxon>
        <taxon>Pseudomonadota</taxon>
        <taxon>Gammaproteobacteria</taxon>
        <taxon>Pseudomonadales</taxon>
        <taxon>Pseudomonadaceae</taxon>
        <taxon>Pseudomonas</taxon>
    </lineage>
</organism>
<accession>A0ABX4XTJ5</accession>